<dbReference type="GeneTree" id="ENSGT00940000161051"/>
<feature type="active site" evidence="8">
    <location>
        <position position="178"/>
    </location>
</feature>
<keyword evidence="2 8" id="KW-0479">Metal-binding</keyword>
<dbReference type="AlphaFoldDB" id="A0A8C5PDF0"/>
<evidence type="ECO:0000313" key="12">
    <source>
        <dbReference type="Proteomes" id="UP000694569"/>
    </source>
</evidence>
<dbReference type="Pfam" id="PF01400">
    <property type="entry name" value="Astacin"/>
    <property type="match status" value="1"/>
</dbReference>
<feature type="domain" description="Peptidase M12A" evidence="10">
    <location>
        <begin position="81"/>
        <end position="278"/>
    </location>
</feature>
<proteinExistence type="predicted"/>
<feature type="binding site" evidence="8">
    <location>
        <position position="177"/>
    </location>
    <ligand>
        <name>Zn(2+)</name>
        <dbReference type="ChEBI" id="CHEBI:29105"/>
        <note>catalytic</note>
    </ligand>
</feature>
<evidence type="ECO:0000256" key="1">
    <source>
        <dbReference type="ARBA" id="ARBA00022670"/>
    </source>
</evidence>
<evidence type="ECO:0000256" key="3">
    <source>
        <dbReference type="ARBA" id="ARBA00022729"/>
    </source>
</evidence>
<evidence type="ECO:0000256" key="6">
    <source>
        <dbReference type="ARBA" id="ARBA00023049"/>
    </source>
</evidence>
<keyword evidence="12" id="KW-1185">Reference proteome</keyword>
<reference evidence="11" key="1">
    <citation type="submission" date="2025-08" db="UniProtKB">
        <authorList>
            <consortium name="Ensembl"/>
        </authorList>
    </citation>
    <scope>IDENTIFICATION</scope>
</reference>
<dbReference type="EC" id="3.4.24.-" evidence="9"/>
<dbReference type="Proteomes" id="UP000694569">
    <property type="component" value="Unplaced"/>
</dbReference>
<evidence type="ECO:0000256" key="8">
    <source>
        <dbReference type="PROSITE-ProRule" id="PRU01211"/>
    </source>
</evidence>
<dbReference type="FunFam" id="3.40.390.10:FF:000040">
    <property type="entry name" value="Metalloendopeptidase"/>
    <property type="match status" value="1"/>
</dbReference>
<dbReference type="Ensembl" id="ENSLLET00000016776.1">
    <property type="protein sequence ID" value="ENSLLEP00000016161.1"/>
    <property type="gene ID" value="ENSLLEG00000009906.1"/>
</dbReference>
<accession>A0A8C5PDF0</accession>
<dbReference type="InterPro" id="IPR001506">
    <property type="entry name" value="Peptidase_M12A"/>
</dbReference>
<dbReference type="InterPro" id="IPR006026">
    <property type="entry name" value="Peptidase_Metallo"/>
</dbReference>
<protein>
    <recommendedName>
        <fullName evidence="9">Metalloendopeptidase</fullName>
        <ecNumber evidence="9">3.4.24.-</ecNumber>
    </recommendedName>
</protein>
<name>A0A8C5PDF0_9ANUR</name>
<dbReference type="InterPro" id="IPR024079">
    <property type="entry name" value="MetalloPept_cat_dom_sf"/>
</dbReference>
<dbReference type="PROSITE" id="PS51864">
    <property type="entry name" value="ASTACIN"/>
    <property type="match status" value="1"/>
</dbReference>
<keyword evidence="1 8" id="KW-0645">Protease</keyword>
<dbReference type="PANTHER" id="PTHR10127">
    <property type="entry name" value="DISCOIDIN, CUB, EGF, LAMININ , AND ZINC METALLOPROTEASE DOMAIN CONTAINING"/>
    <property type="match status" value="1"/>
</dbReference>
<comment type="caution">
    <text evidence="8">Lacks conserved residue(s) required for the propagation of feature annotation.</text>
</comment>
<feature type="binding site" evidence="8">
    <location>
        <position position="181"/>
    </location>
    <ligand>
        <name>Zn(2+)</name>
        <dbReference type="ChEBI" id="CHEBI:29105"/>
        <note>catalytic</note>
    </ligand>
</feature>
<dbReference type="SUPFAM" id="SSF55486">
    <property type="entry name" value="Metalloproteases ('zincins'), catalytic domain"/>
    <property type="match status" value="1"/>
</dbReference>
<evidence type="ECO:0000256" key="2">
    <source>
        <dbReference type="ARBA" id="ARBA00022723"/>
    </source>
</evidence>
<keyword evidence="3" id="KW-0732">Signal</keyword>
<dbReference type="Gene3D" id="3.40.390.10">
    <property type="entry name" value="Collagenase (Catalytic Domain)"/>
    <property type="match status" value="1"/>
</dbReference>
<evidence type="ECO:0000259" key="10">
    <source>
        <dbReference type="PROSITE" id="PS51864"/>
    </source>
</evidence>
<evidence type="ECO:0000313" key="11">
    <source>
        <dbReference type="Ensembl" id="ENSLLEP00000016161.1"/>
    </source>
</evidence>
<sequence>MQKTCCVLAAGFFVKALGRALTELHSAILRRRIEPCSAERTNCAQRGELHRLCLLSKHFLLTPDVKRPLVHGDIAFKITRSAVKNVDLLWPASQDGTVSIPYLISSAYSSIEKWIINDVLDQFNLMTCLKFVERARESDYVSIESGSGCWSYIGNVGGKQVVNLDRTGCMGSGTVQHELLHTLGFYHEHSRSDRDDYVSINYQNINEGNWPNFKIEATNNLGLPYDYLSVMHYQSTAYSNKPGEPSIVPKPDPTVPIGQRDGMSHLDLMKINKLYQCSKYSFLL</sequence>
<organism evidence="11 12">
    <name type="scientific">Leptobrachium leishanense</name>
    <name type="common">Leishan spiny toad</name>
    <dbReference type="NCBI Taxonomy" id="445787"/>
    <lineage>
        <taxon>Eukaryota</taxon>
        <taxon>Metazoa</taxon>
        <taxon>Chordata</taxon>
        <taxon>Craniata</taxon>
        <taxon>Vertebrata</taxon>
        <taxon>Euteleostomi</taxon>
        <taxon>Amphibia</taxon>
        <taxon>Batrachia</taxon>
        <taxon>Anura</taxon>
        <taxon>Pelobatoidea</taxon>
        <taxon>Megophryidae</taxon>
        <taxon>Leptobrachium</taxon>
    </lineage>
</organism>
<comment type="cofactor">
    <cofactor evidence="8 9">
        <name>Zn(2+)</name>
        <dbReference type="ChEBI" id="CHEBI:29105"/>
    </cofactor>
    <text evidence="8 9">Binds 1 zinc ion per subunit.</text>
</comment>
<evidence type="ECO:0000256" key="4">
    <source>
        <dbReference type="ARBA" id="ARBA00022801"/>
    </source>
</evidence>
<evidence type="ECO:0000256" key="9">
    <source>
        <dbReference type="RuleBase" id="RU361183"/>
    </source>
</evidence>
<evidence type="ECO:0000256" key="7">
    <source>
        <dbReference type="ARBA" id="ARBA00023157"/>
    </source>
</evidence>
<evidence type="ECO:0000256" key="5">
    <source>
        <dbReference type="ARBA" id="ARBA00022833"/>
    </source>
</evidence>
<reference evidence="11" key="2">
    <citation type="submission" date="2025-09" db="UniProtKB">
        <authorList>
            <consortium name="Ensembl"/>
        </authorList>
    </citation>
    <scope>IDENTIFICATION</scope>
</reference>
<dbReference type="SMART" id="SM00235">
    <property type="entry name" value="ZnMc"/>
    <property type="match status" value="1"/>
</dbReference>
<dbReference type="GO" id="GO:0008270">
    <property type="term" value="F:zinc ion binding"/>
    <property type="evidence" value="ECO:0007669"/>
    <property type="project" value="UniProtKB-UniRule"/>
</dbReference>
<dbReference type="GO" id="GO:0006508">
    <property type="term" value="P:proteolysis"/>
    <property type="evidence" value="ECO:0007669"/>
    <property type="project" value="UniProtKB-KW"/>
</dbReference>
<keyword evidence="6 8" id="KW-0482">Metalloprotease</keyword>
<keyword evidence="5 8" id="KW-0862">Zinc</keyword>
<keyword evidence="7" id="KW-1015">Disulfide bond</keyword>
<dbReference type="PRINTS" id="PR00480">
    <property type="entry name" value="ASTACIN"/>
</dbReference>
<feature type="binding site" evidence="8">
    <location>
        <position position="187"/>
    </location>
    <ligand>
        <name>Zn(2+)</name>
        <dbReference type="ChEBI" id="CHEBI:29105"/>
        <note>catalytic</note>
    </ligand>
</feature>
<dbReference type="PANTHER" id="PTHR10127:SF899">
    <property type="entry name" value="ASTACIN-LIKE METALLOENDOPEPTIDASE-RELATED"/>
    <property type="match status" value="1"/>
</dbReference>
<dbReference type="GO" id="GO:0004222">
    <property type="term" value="F:metalloendopeptidase activity"/>
    <property type="evidence" value="ECO:0007669"/>
    <property type="project" value="UniProtKB-UniRule"/>
</dbReference>
<keyword evidence="4 8" id="KW-0378">Hydrolase</keyword>